<reference evidence="11 12" key="1">
    <citation type="submission" date="2019-07" db="EMBL/GenBank/DDBJ databases">
        <title>Sphingomonas alkalisoli sp. nov., isolated from rhizosphere soil of Suaedae salsa.</title>
        <authorList>
            <person name="Zhang H."/>
            <person name="Xu L."/>
            <person name="Zhang J.-X."/>
            <person name="Sun J.-Q."/>
        </authorList>
    </citation>
    <scope>NUCLEOTIDE SEQUENCE [LARGE SCALE GENOMIC DNA]</scope>
    <source>
        <strain evidence="11 12">XS-10</strain>
    </source>
</reference>
<evidence type="ECO:0000256" key="3">
    <source>
        <dbReference type="ARBA" id="ARBA00005833"/>
    </source>
</evidence>
<proteinExistence type="inferred from homology"/>
<evidence type="ECO:0000256" key="9">
    <source>
        <dbReference type="PIRSR" id="PIRSR601613-1"/>
    </source>
</evidence>
<dbReference type="Pfam" id="PF01593">
    <property type="entry name" value="Amino_oxidase"/>
    <property type="match status" value="1"/>
</dbReference>
<evidence type="ECO:0000256" key="8">
    <source>
        <dbReference type="ARBA" id="ARBA00047321"/>
    </source>
</evidence>
<dbReference type="InterPro" id="IPR001613">
    <property type="entry name" value="Flavin_amine_oxidase"/>
</dbReference>
<feature type="domain" description="Amine oxidase" evidence="10">
    <location>
        <begin position="72"/>
        <end position="516"/>
    </location>
</feature>
<feature type="binding site" evidence="9">
    <location>
        <begin position="92"/>
        <end position="93"/>
    </location>
    <ligand>
        <name>FAD</name>
        <dbReference type="ChEBI" id="CHEBI:57692"/>
    </ligand>
</feature>
<dbReference type="InterPro" id="IPR002937">
    <property type="entry name" value="Amino_oxidase"/>
</dbReference>
<keyword evidence="12" id="KW-1185">Reference proteome</keyword>
<dbReference type="EMBL" id="CP042239">
    <property type="protein sequence ID" value="QDX27277.1"/>
    <property type="molecule type" value="Genomic_DNA"/>
</dbReference>
<protein>
    <recommendedName>
        <fullName evidence="5">Tryptophan 2-monooxygenase</fullName>
        <ecNumber evidence="4">1.13.12.3</ecNumber>
    </recommendedName>
</protein>
<dbReference type="GO" id="GO:0050361">
    <property type="term" value="F:tryptophan 2-monooxygenase activity"/>
    <property type="evidence" value="ECO:0007669"/>
    <property type="project" value="UniProtKB-EC"/>
</dbReference>
<evidence type="ECO:0000256" key="5">
    <source>
        <dbReference type="ARBA" id="ARBA00017871"/>
    </source>
</evidence>
<evidence type="ECO:0000256" key="7">
    <source>
        <dbReference type="ARBA" id="ARBA00023070"/>
    </source>
</evidence>
<keyword evidence="6" id="KW-0560">Oxidoreductase</keyword>
<dbReference type="InterPro" id="IPR050281">
    <property type="entry name" value="Flavin_monoamine_oxidase"/>
</dbReference>
<evidence type="ECO:0000259" key="10">
    <source>
        <dbReference type="Pfam" id="PF01593"/>
    </source>
</evidence>
<dbReference type="Proteomes" id="UP000318055">
    <property type="component" value="Chromosome"/>
</dbReference>
<gene>
    <name evidence="11" type="ORF">FPZ54_15540</name>
</gene>
<keyword evidence="7" id="KW-0073">Auxin biosynthesis</keyword>
<dbReference type="AlphaFoldDB" id="A0A518RIH8"/>
<name>A0A518RIH8_9SPHN</name>
<dbReference type="EC" id="1.13.12.3" evidence="4"/>
<evidence type="ECO:0000256" key="4">
    <source>
        <dbReference type="ARBA" id="ARBA00012535"/>
    </source>
</evidence>
<dbReference type="InterPro" id="IPR006311">
    <property type="entry name" value="TAT_signal"/>
</dbReference>
<dbReference type="PANTHER" id="PTHR10742:SF410">
    <property type="entry name" value="LYSINE-SPECIFIC HISTONE DEMETHYLASE 2"/>
    <property type="match status" value="1"/>
</dbReference>
<dbReference type="RefSeq" id="WP_145848694.1">
    <property type="nucleotide sequence ID" value="NZ_CP042239.1"/>
</dbReference>
<evidence type="ECO:0000256" key="2">
    <source>
        <dbReference type="ARBA" id="ARBA00004814"/>
    </source>
</evidence>
<dbReference type="InterPro" id="IPR036188">
    <property type="entry name" value="FAD/NAD-bd_sf"/>
</dbReference>
<dbReference type="Gene3D" id="3.90.660.10">
    <property type="match status" value="1"/>
</dbReference>
<sequence length="525" mass="54455">MRSGGFFWHALAAARRHNLAAAGEAAPAPASPAATRRALLKGFAAGGVAAAIPTAAPARPNGGRVAIIGGGIAGLSALHHLREAGVDARLYEARGRLGGRIFTLKSSNGPVFEMGAQLVNSDHNDIHALARRFGIALVDRKAQAHRSIVLANGRAISDAALAEALRPIAAQIGRDADRIDGDPQALAALDAISVADYLDRHAALLPQPWVRRLLEATGRTEYGAEPDATSALSLIFNLPTVNGARADVLGGSDERYMIDGGSGALIDALAARHAAQIETGRPLRRIERATGGVRLVFADASAIRADSVIVAVPGPVTRRIDFAVPLPMVWREFIGAMALGRNEKILAAAADPRWQEAIGAGGDVWQTGGDAPGWASGWASGWDSSVRGAGGPPVWTWYLGGDAVADPTPARALAARYAADTGEVLGDMAAACGDAPVRRTTWHRDPWIGGAYGSSPPGYLTRFGRMLWMEGEDGTAIGSAPALGRVIFAGEHLSDAYPGYMNGGAQTGRLAAQAIIGRAVPIVSA</sequence>
<evidence type="ECO:0000313" key="11">
    <source>
        <dbReference type="EMBL" id="QDX27277.1"/>
    </source>
</evidence>
<dbReference type="PRINTS" id="PR00757">
    <property type="entry name" value="AMINEOXDASEF"/>
</dbReference>
<dbReference type="KEGG" id="ssua:FPZ54_15540"/>
<accession>A0A518RIH8</accession>
<dbReference type="Gene3D" id="3.50.50.60">
    <property type="entry name" value="FAD/NAD(P)-binding domain"/>
    <property type="match status" value="1"/>
</dbReference>
<dbReference type="PROSITE" id="PS51318">
    <property type="entry name" value="TAT"/>
    <property type="match status" value="1"/>
</dbReference>
<comment type="catalytic activity">
    <reaction evidence="8">
        <text>L-tryptophan + O2 = indole-3-acetamide + CO2 + H2O</text>
        <dbReference type="Rhea" id="RHEA:16165"/>
        <dbReference type="ChEBI" id="CHEBI:15377"/>
        <dbReference type="ChEBI" id="CHEBI:15379"/>
        <dbReference type="ChEBI" id="CHEBI:16031"/>
        <dbReference type="ChEBI" id="CHEBI:16526"/>
        <dbReference type="ChEBI" id="CHEBI:57912"/>
        <dbReference type="EC" id="1.13.12.3"/>
    </reaction>
</comment>
<dbReference type="Gene3D" id="1.10.405.10">
    <property type="entry name" value="Guanine Nucleotide Dissociation Inhibitor, domain 1"/>
    <property type="match status" value="1"/>
</dbReference>
<dbReference type="PANTHER" id="PTHR10742">
    <property type="entry name" value="FLAVIN MONOAMINE OXIDASE"/>
    <property type="match status" value="1"/>
</dbReference>
<dbReference type="GO" id="GO:0009851">
    <property type="term" value="P:auxin biosynthetic process"/>
    <property type="evidence" value="ECO:0007669"/>
    <property type="project" value="UniProtKB-KW"/>
</dbReference>
<dbReference type="SUPFAM" id="SSF51905">
    <property type="entry name" value="FAD/NAD(P)-binding domain"/>
    <property type="match status" value="1"/>
</dbReference>
<comment type="similarity">
    <text evidence="3">Belongs to the tryptophan 2-monooxygenase family.</text>
</comment>
<evidence type="ECO:0000313" key="12">
    <source>
        <dbReference type="Proteomes" id="UP000318055"/>
    </source>
</evidence>
<evidence type="ECO:0000256" key="1">
    <source>
        <dbReference type="ARBA" id="ARBA00001974"/>
    </source>
</evidence>
<evidence type="ECO:0000256" key="6">
    <source>
        <dbReference type="ARBA" id="ARBA00023002"/>
    </source>
</evidence>
<comment type="cofactor">
    <cofactor evidence="1">
        <name>FAD</name>
        <dbReference type="ChEBI" id="CHEBI:57692"/>
    </cofactor>
</comment>
<dbReference type="OrthoDB" id="337830at2"/>
<comment type="pathway">
    <text evidence="2">Plant hormone metabolism; auxin biosynthesis.</text>
</comment>
<organism evidence="11 12">
    <name type="scientific">Sphingomonas suaedae</name>
    <dbReference type="NCBI Taxonomy" id="2599297"/>
    <lineage>
        <taxon>Bacteria</taxon>
        <taxon>Pseudomonadati</taxon>
        <taxon>Pseudomonadota</taxon>
        <taxon>Alphaproteobacteria</taxon>
        <taxon>Sphingomonadales</taxon>
        <taxon>Sphingomonadaceae</taxon>
        <taxon>Sphingomonas</taxon>
    </lineage>
</organism>